<sequence length="102" mass="11438">MDQFLSVPCLGSVKLPISPSFSSLVVLCVHSMMSMMAFLCDCLRCVEALMMLSCGSAGLKYELMPVYIELQQLSHKNLSSCRFLTTKPHRVSEMLSCWHSLE</sequence>
<dbReference type="AlphaFoldDB" id="A0A8T0HRI5"/>
<dbReference type="EMBL" id="CM026426">
    <property type="protein sequence ID" value="KAG0573544.1"/>
    <property type="molecule type" value="Genomic_DNA"/>
</dbReference>
<reference evidence="1" key="1">
    <citation type="submission" date="2020-06" db="EMBL/GenBank/DDBJ databases">
        <title>WGS assembly of Ceratodon purpureus strain R40.</title>
        <authorList>
            <person name="Carey S.B."/>
            <person name="Jenkins J."/>
            <person name="Shu S."/>
            <person name="Lovell J.T."/>
            <person name="Sreedasyam A."/>
            <person name="Maumus F."/>
            <person name="Tiley G.P."/>
            <person name="Fernandez-Pozo N."/>
            <person name="Barry K."/>
            <person name="Chen C."/>
            <person name="Wang M."/>
            <person name="Lipzen A."/>
            <person name="Daum C."/>
            <person name="Saski C.A."/>
            <person name="Payton A.C."/>
            <person name="Mcbreen J.C."/>
            <person name="Conrad R.E."/>
            <person name="Kollar L.M."/>
            <person name="Olsson S."/>
            <person name="Huttunen S."/>
            <person name="Landis J.B."/>
            <person name="Wickett N.J."/>
            <person name="Johnson M.G."/>
            <person name="Rensing S.A."/>
            <person name="Grimwood J."/>
            <person name="Schmutz J."/>
            <person name="Mcdaniel S.F."/>
        </authorList>
    </citation>
    <scope>NUCLEOTIDE SEQUENCE</scope>
    <source>
        <strain evidence="1">R40</strain>
    </source>
</reference>
<name>A0A8T0HRI5_CERPU</name>
<evidence type="ECO:0000313" key="1">
    <source>
        <dbReference type="EMBL" id="KAG0573544.1"/>
    </source>
</evidence>
<accession>A0A8T0HRI5</accession>
<protein>
    <submittedName>
        <fullName evidence="1">Uncharacterized protein</fullName>
    </submittedName>
</protein>
<dbReference type="Proteomes" id="UP000822688">
    <property type="component" value="Chromosome V"/>
</dbReference>
<organism evidence="1 2">
    <name type="scientific">Ceratodon purpureus</name>
    <name type="common">Fire moss</name>
    <name type="synonym">Dicranum purpureum</name>
    <dbReference type="NCBI Taxonomy" id="3225"/>
    <lineage>
        <taxon>Eukaryota</taxon>
        <taxon>Viridiplantae</taxon>
        <taxon>Streptophyta</taxon>
        <taxon>Embryophyta</taxon>
        <taxon>Bryophyta</taxon>
        <taxon>Bryophytina</taxon>
        <taxon>Bryopsida</taxon>
        <taxon>Dicranidae</taxon>
        <taxon>Pseudoditrichales</taxon>
        <taxon>Ditrichaceae</taxon>
        <taxon>Ceratodon</taxon>
    </lineage>
</organism>
<comment type="caution">
    <text evidence="1">The sequence shown here is derived from an EMBL/GenBank/DDBJ whole genome shotgun (WGS) entry which is preliminary data.</text>
</comment>
<proteinExistence type="predicted"/>
<keyword evidence="2" id="KW-1185">Reference proteome</keyword>
<gene>
    <name evidence="1" type="ORF">KC19_VG187000</name>
</gene>
<evidence type="ECO:0000313" key="2">
    <source>
        <dbReference type="Proteomes" id="UP000822688"/>
    </source>
</evidence>